<evidence type="ECO:0000313" key="1">
    <source>
        <dbReference type="EMBL" id="SNU78671.1"/>
    </source>
</evidence>
<evidence type="ECO:0000313" key="2">
    <source>
        <dbReference type="Proteomes" id="UP000215033"/>
    </source>
</evidence>
<protein>
    <submittedName>
        <fullName evidence="1">Phage protein</fullName>
    </submittedName>
</protein>
<name>A0AB38DN50_9NEIS</name>
<dbReference type="Proteomes" id="UP000215033">
    <property type="component" value="Chromosome 1"/>
</dbReference>
<accession>A0AB38DN50</accession>
<reference evidence="1 2" key="1">
    <citation type="submission" date="2017-06" db="EMBL/GenBank/DDBJ databases">
        <authorList>
            <consortium name="Pathogen Informatics"/>
        </authorList>
    </citation>
    <scope>NUCLEOTIDE SEQUENCE [LARGE SCALE GENOMIC DNA]</scope>
    <source>
        <strain evidence="1 2">NCTC12230</strain>
    </source>
</reference>
<dbReference type="InterPro" id="IPR009363">
    <property type="entry name" value="Phage_Mu_Gp16"/>
</dbReference>
<proteinExistence type="predicted"/>
<sequence>MQPDNRKKLIAKIKIAQKQMGMSDDAYRDMLVRLTGKNSCALMDIDELERVVAEMKTKGFTPTNKNYGQRPSRRQSADLMMRKIEALLADGGLHWNYAHAMAKRMFKVDRVEWLSDGNMHKLVAALQIAANRKKKEA</sequence>
<dbReference type="KEGG" id="nzo:SAMEA4504057_0147"/>
<dbReference type="EMBL" id="LT906434">
    <property type="protein sequence ID" value="SNU78671.1"/>
    <property type="molecule type" value="Genomic_DNA"/>
</dbReference>
<dbReference type="Pfam" id="PF06252">
    <property type="entry name" value="GemA"/>
    <property type="match status" value="1"/>
</dbReference>
<organism evidence="1 2">
    <name type="scientific">Neisseria zoodegmatis</name>
    <dbReference type="NCBI Taxonomy" id="326523"/>
    <lineage>
        <taxon>Bacteria</taxon>
        <taxon>Pseudomonadati</taxon>
        <taxon>Pseudomonadota</taxon>
        <taxon>Betaproteobacteria</taxon>
        <taxon>Neisseriales</taxon>
        <taxon>Neisseriaceae</taxon>
        <taxon>Neisseria</taxon>
    </lineage>
</organism>
<dbReference type="AlphaFoldDB" id="A0AB38DN50"/>
<gene>
    <name evidence="1" type="ORF">SAMEA4504057_00147</name>
</gene>